<evidence type="ECO:0000313" key="2">
    <source>
        <dbReference type="EMBL" id="KTC93003.1"/>
    </source>
</evidence>
<comment type="caution">
    <text evidence="2">The sequence shown here is derived from an EMBL/GenBank/DDBJ whole genome shotgun (WGS) entry which is preliminary data.</text>
</comment>
<accession>A0A0W0TBQ1</accession>
<dbReference type="GO" id="GO:0005886">
    <property type="term" value="C:plasma membrane"/>
    <property type="evidence" value="ECO:0007669"/>
    <property type="project" value="TreeGrafter"/>
</dbReference>
<dbReference type="PANTHER" id="PTHR38684">
    <property type="entry name" value="PROTEIN AMPE"/>
    <property type="match status" value="1"/>
</dbReference>
<reference evidence="2 3" key="1">
    <citation type="submission" date="2015-11" db="EMBL/GenBank/DDBJ databases">
        <title>Genomic analysis of 38 Legionella species identifies large and diverse effector repertoires.</title>
        <authorList>
            <person name="Burstein D."/>
            <person name="Amaro F."/>
            <person name="Zusman T."/>
            <person name="Lifshitz Z."/>
            <person name="Cohen O."/>
            <person name="Gilbert J.A."/>
            <person name="Pupko T."/>
            <person name="Shuman H.A."/>
            <person name="Segal G."/>
        </authorList>
    </citation>
    <scope>NUCLEOTIDE SEQUENCE [LARGE SCALE GENOMIC DNA]</scope>
    <source>
        <strain evidence="2 3">ATCC 700990</strain>
    </source>
</reference>
<dbReference type="InterPro" id="IPR031347">
    <property type="entry name" value="AmpE"/>
</dbReference>
<feature type="transmembrane region" description="Helical" evidence="1">
    <location>
        <begin position="229"/>
        <end position="249"/>
    </location>
</feature>
<dbReference type="RefSeq" id="WP_058494729.1">
    <property type="nucleotide sequence ID" value="NZ_CAAAIU010000003.1"/>
</dbReference>
<dbReference type="OrthoDB" id="9811967at2"/>
<sequence>MKLLVIILSLLSERYLVHAVSHLRFNWFPAYFNTIYQRLPKSHQLLSQTLILLAIVLPLAIICAILLYIFDHILFGFIGFLLNLAIFYYCLGPANPFYPVREDTDAEHSELAVGDYFAKANGQLFAVIFWYIVFGTLGALIYRLISLCRTQGATAQLATQVTNILDWIPARITVILYLLVGNFQRGLHFFRQKFLSSPENNDIFLSEGGLLAARTTETEPVQMSYAESLVEHAVIVYLVFIALFTIGALL</sequence>
<feature type="transmembrane region" description="Helical" evidence="1">
    <location>
        <begin position="45"/>
        <end position="68"/>
    </location>
</feature>
<gene>
    <name evidence="2" type="ORF">Ldro_0374</name>
</gene>
<feature type="transmembrane region" description="Helical" evidence="1">
    <location>
        <begin position="124"/>
        <end position="145"/>
    </location>
</feature>
<keyword evidence="1" id="KW-0812">Transmembrane</keyword>
<organism evidence="2 3">
    <name type="scientific">Legionella drozanskii LLAP-1</name>
    <dbReference type="NCBI Taxonomy" id="1212489"/>
    <lineage>
        <taxon>Bacteria</taxon>
        <taxon>Pseudomonadati</taxon>
        <taxon>Pseudomonadota</taxon>
        <taxon>Gammaproteobacteria</taxon>
        <taxon>Legionellales</taxon>
        <taxon>Legionellaceae</taxon>
        <taxon>Legionella</taxon>
    </lineage>
</organism>
<dbReference type="AlphaFoldDB" id="A0A0W0TBQ1"/>
<dbReference type="PATRIC" id="fig|1212489.4.peg.386"/>
<dbReference type="Proteomes" id="UP000054736">
    <property type="component" value="Unassembled WGS sequence"/>
</dbReference>
<protein>
    <submittedName>
        <fullName evidence="2">Inner membrane protein AmpE</fullName>
    </submittedName>
</protein>
<evidence type="ECO:0000313" key="3">
    <source>
        <dbReference type="Proteomes" id="UP000054736"/>
    </source>
</evidence>
<dbReference type="GO" id="GO:0046677">
    <property type="term" value="P:response to antibiotic"/>
    <property type="evidence" value="ECO:0007669"/>
    <property type="project" value="TreeGrafter"/>
</dbReference>
<keyword evidence="3" id="KW-1185">Reference proteome</keyword>
<evidence type="ECO:0000256" key="1">
    <source>
        <dbReference type="SAM" id="Phobius"/>
    </source>
</evidence>
<dbReference type="EMBL" id="LNXY01000003">
    <property type="protein sequence ID" value="KTC93003.1"/>
    <property type="molecule type" value="Genomic_DNA"/>
</dbReference>
<name>A0A0W0TBQ1_9GAMM</name>
<feature type="transmembrane region" description="Helical" evidence="1">
    <location>
        <begin position="157"/>
        <end position="180"/>
    </location>
</feature>
<dbReference type="STRING" id="1212489.Ldro_0374"/>
<keyword evidence="1" id="KW-1133">Transmembrane helix</keyword>
<dbReference type="InterPro" id="IPR052966">
    <property type="entry name" value="Beta-lactamase_Reg"/>
</dbReference>
<keyword evidence="1" id="KW-0472">Membrane</keyword>
<dbReference type="PANTHER" id="PTHR38684:SF1">
    <property type="entry name" value="PROTEIN AMPE"/>
    <property type="match status" value="1"/>
</dbReference>
<dbReference type="Pfam" id="PF17113">
    <property type="entry name" value="AmpE"/>
    <property type="match status" value="1"/>
</dbReference>
<feature type="transmembrane region" description="Helical" evidence="1">
    <location>
        <begin position="73"/>
        <end position="91"/>
    </location>
</feature>
<proteinExistence type="predicted"/>